<dbReference type="InterPro" id="IPR011042">
    <property type="entry name" value="6-blade_b-propeller_TolB-like"/>
</dbReference>
<feature type="domain" description="DUF7133" evidence="1">
    <location>
        <begin position="63"/>
        <end position="187"/>
    </location>
</feature>
<sequence length="497" mass="54459">MIRHLSYFIALLGTVSAAGFKIERMPNPPGVDPQIGGVAALPDGKIATVFHRGELMIFDPVAKSWKKFAEGLQEPLGIVAESPSTFVVMQRAELTRIKDSDGDGKADEYETVWDGFGMTGNYHEFAFGPAQGPDGNYYVALNLGSNGAGIRKEIRGKWSELGDLNFEQMIHDGEWGKRNKAAGRMYSRVPYRGWIMKISPDGKTGEPFGSGFRSPEGIGFDAQGNLLVTDNEGDWRGTSPLHIVKKDGFYGHPASLVWRDGWNKGNPIKLPVAELDALRTKEAGRFPQGDLANSPTQPVIIPASWGPYAGQVVFGEMNQNRMVRYLPDDVQGFRQCALIPMFDDTNLGNGNHRLSFDKDGALWVGKTHLSWAGAEGLVKIIPQDIASAFIVTGVHLEKSGDRQSLRITFSQPLASGLEGITANRFNYLYREEYGSPKIDEASIALDTPVVDEAKREIRLGLDAKQGAIHRIDLSSLKSATGNSLEGKLIFYQATMLP</sequence>
<dbReference type="SUPFAM" id="SSF50952">
    <property type="entry name" value="Soluble quinoprotein glucose dehydrogenase"/>
    <property type="match status" value="1"/>
</dbReference>
<dbReference type="PANTHER" id="PTHR33546:SF1">
    <property type="entry name" value="LARGE, MULTIFUNCTIONAL SECRETED PROTEIN"/>
    <property type="match status" value="1"/>
</dbReference>
<protein>
    <recommendedName>
        <fullName evidence="1">DUF7133 domain-containing protein</fullName>
    </recommendedName>
</protein>
<evidence type="ECO:0000313" key="2">
    <source>
        <dbReference type="EMBL" id="MCW1916822.1"/>
    </source>
</evidence>
<dbReference type="Gene3D" id="2.120.10.30">
    <property type="entry name" value="TolB, C-terminal domain"/>
    <property type="match status" value="1"/>
</dbReference>
<keyword evidence="3" id="KW-1185">Reference proteome</keyword>
<dbReference type="InterPro" id="IPR011041">
    <property type="entry name" value="Quinoprot_gluc/sorb_DH_b-prop"/>
</dbReference>
<gene>
    <name evidence="2" type="ORF">OJ996_24755</name>
</gene>
<dbReference type="Pfam" id="PF23500">
    <property type="entry name" value="DUF7133"/>
    <property type="match status" value="1"/>
</dbReference>
<dbReference type="PANTHER" id="PTHR33546">
    <property type="entry name" value="LARGE, MULTIFUNCTIONAL SECRETED PROTEIN-RELATED"/>
    <property type="match status" value="1"/>
</dbReference>
<dbReference type="Proteomes" id="UP001165653">
    <property type="component" value="Unassembled WGS sequence"/>
</dbReference>
<evidence type="ECO:0000313" key="3">
    <source>
        <dbReference type="Proteomes" id="UP001165653"/>
    </source>
</evidence>
<evidence type="ECO:0000259" key="1">
    <source>
        <dbReference type="Pfam" id="PF23500"/>
    </source>
</evidence>
<reference evidence="2" key="1">
    <citation type="submission" date="2022-10" db="EMBL/GenBank/DDBJ databases">
        <title>Luteolibacter sp. GHJ8, whole genome shotgun sequencing project.</title>
        <authorList>
            <person name="Zhao G."/>
            <person name="Shen L."/>
        </authorList>
    </citation>
    <scope>NUCLEOTIDE SEQUENCE</scope>
    <source>
        <strain evidence="2">GHJ8</strain>
    </source>
</reference>
<proteinExistence type="predicted"/>
<dbReference type="EMBL" id="JAPDDR010000019">
    <property type="protein sequence ID" value="MCW1916822.1"/>
    <property type="molecule type" value="Genomic_DNA"/>
</dbReference>
<organism evidence="2 3">
    <name type="scientific">Luteolibacter rhizosphaerae</name>
    <dbReference type="NCBI Taxonomy" id="2989719"/>
    <lineage>
        <taxon>Bacteria</taxon>
        <taxon>Pseudomonadati</taxon>
        <taxon>Verrucomicrobiota</taxon>
        <taxon>Verrucomicrobiia</taxon>
        <taxon>Verrucomicrobiales</taxon>
        <taxon>Verrucomicrobiaceae</taxon>
        <taxon>Luteolibacter</taxon>
    </lineage>
</organism>
<comment type="caution">
    <text evidence="2">The sequence shown here is derived from an EMBL/GenBank/DDBJ whole genome shotgun (WGS) entry which is preliminary data.</text>
</comment>
<dbReference type="InterPro" id="IPR055557">
    <property type="entry name" value="DUF7133"/>
</dbReference>
<dbReference type="RefSeq" id="WP_264516434.1">
    <property type="nucleotide sequence ID" value="NZ_JAPDDR010000019.1"/>
</dbReference>
<name>A0ABT3GAG5_9BACT</name>
<accession>A0ABT3GAG5</accession>